<feature type="transmembrane region" description="Helical" evidence="6">
    <location>
        <begin position="12"/>
        <end position="30"/>
    </location>
</feature>
<feature type="transmembrane region" description="Helical" evidence="6">
    <location>
        <begin position="311"/>
        <end position="334"/>
    </location>
</feature>
<dbReference type="InterPro" id="IPR002797">
    <property type="entry name" value="Polysacc_synth"/>
</dbReference>
<dbReference type="RefSeq" id="WP_255842352.1">
    <property type="nucleotide sequence ID" value="NZ_CP094358.1"/>
</dbReference>
<dbReference type="GO" id="GO:0005886">
    <property type="term" value="C:plasma membrane"/>
    <property type="evidence" value="ECO:0007669"/>
    <property type="project" value="UniProtKB-SubCell"/>
</dbReference>
<evidence type="ECO:0000256" key="2">
    <source>
        <dbReference type="ARBA" id="ARBA00022475"/>
    </source>
</evidence>
<keyword evidence="8" id="KW-1185">Reference proteome</keyword>
<reference evidence="7" key="1">
    <citation type="submission" date="2022-03" db="EMBL/GenBank/DDBJ databases">
        <title>Description of Abyssus ytuae gen. nov., sp. nov., a novel member of the family Flavobacteriaceae isolated from the sediment of Mariana Trench.</title>
        <authorList>
            <person name="Zhang J."/>
            <person name="Xu X."/>
        </authorList>
    </citation>
    <scope>NUCLEOTIDE SEQUENCE</scope>
    <source>
        <strain evidence="7">MT3330</strain>
    </source>
</reference>
<feature type="transmembrane region" description="Helical" evidence="6">
    <location>
        <begin position="463"/>
        <end position="483"/>
    </location>
</feature>
<dbReference type="Pfam" id="PF01943">
    <property type="entry name" value="Polysacc_synt"/>
    <property type="match status" value="1"/>
</dbReference>
<feature type="transmembrane region" description="Helical" evidence="6">
    <location>
        <begin position="42"/>
        <end position="66"/>
    </location>
</feature>
<evidence type="ECO:0000256" key="4">
    <source>
        <dbReference type="ARBA" id="ARBA00022989"/>
    </source>
</evidence>
<protein>
    <submittedName>
        <fullName evidence="7">Oligosaccharide flippase family protein</fullName>
    </submittedName>
</protein>
<dbReference type="PANTHER" id="PTHR30250:SF26">
    <property type="entry name" value="PSMA PROTEIN"/>
    <property type="match status" value="1"/>
</dbReference>
<dbReference type="AlphaFoldDB" id="A0A9E7CSY5"/>
<proteinExistence type="predicted"/>
<keyword evidence="2" id="KW-1003">Cell membrane</keyword>
<feature type="transmembrane region" description="Helical" evidence="6">
    <location>
        <begin position="127"/>
        <end position="149"/>
    </location>
</feature>
<feature type="transmembrane region" description="Helical" evidence="6">
    <location>
        <begin position="248"/>
        <end position="273"/>
    </location>
</feature>
<sequence length="506" mass="56894">MSQLEKGAILNYLNIFLTNIIGLLLTPFIIKKLGDAEFGLYSLIGAFVGYMSVLDLGINNTIIRFVAKYRAEKNRIGEENFLATTMIIYFFISLLIIAIGTICYYNLDSIFGSSLTIEEMGKAKIMFVILIFNLAVTLPGGAFAGICSGYEEFVFPKTVNIFRYIVRAVLIVALLILGGKAISIVILDTSLNLFIIGVNAFFVLNKLKVKFKFHNIEKSLIKEIFGYSIWIFIAALVSQFQWQAGQMALGIVANTTIVAIYAVGIMLGTYYGAFSHAISGVFLPRATQMTVRNATGEELTTMMIKIGRISLIILLYILGAFLLYGKQFVFLWVGENYYNSWVVALIIMFAYTMPLVQSFGNSILEAKNKMSFKVIIYLIFIGMGTFAGVLLAKKYGSIGMITGSTIGWIISQNILNVYYQKVIHLNIIRFFKELFNKTFIVFILIIPLGYLINYIPGEGWISFIIKAFSYTFVFATLMFSFGMNSYEKQLFEKPIQNTLKKLKIKS</sequence>
<evidence type="ECO:0000313" key="7">
    <source>
        <dbReference type="EMBL" id="UOB17081.1"/>
    </source>
</evidence>
<name>A0A9E7CSY5_9FLAO</name>
<accession>A0A9E7CSY5</accession>
<feature type="transmembrane region" description="Helical" evidence="6">
    <location>
        <begin position="398"/>
        <end position="419"/>
    </location>
</feature>
<feature type="transmembrane region" description="Helical" evidence="6">
    <location>
        <begin position="161"/>
        <end position="178"/>
    </location>
</feature>
<feature type="transmembrane region" description="Helical" evidence="6">
    <location>
        <begin position="224"/>
        <end position="242"/>
    </location>
</feature>
<evidence type="ECO:0000256" key="5">
    <source>
        <dbReference type="ARBA" id="ARBA00023136"/>
    </source>
</evidence>
<comment type="subcellular location">
    <subcellularLocation>
        <location evidence="1">Cell membrane</location>
        <topology evidence="1">Multi-pass membrane protein</topology>
    </subcellularLocation>
</comment>
<feature type="transmembrane region" description="Helical" evidence="6">
    <location>
        <begin position="439"/>
        <end position="457"/>
    </location>
</feature>
<dbReference type="Proteomes" id="UP000831290">
    <property type="component" value="Chromosome"/>
</dbReference>
<dbReference type="EMBL" id="CP094358">
    <property type="protein sequence ID" value="UOB17081.1"/>
    <property type="molecule type" value="Genomic_DNA"/>
</dbReference>
<keyword evidence="4 6" id="KW-1133">Transmembrane helix</keyword>
<dbReference type="InterPro" id="IPR050833">
    <property type="entry name" value="Poly_Biosynth_Transport"/>
</dbReference>
<feature type="transmembrane region" description="Helical" evidence="6">
    <location>
        <begin position="87"/>
        <end position="107"/>
    </location>
</feature>
<dbReference type="PANTHER" id="PTHR30250">
    <property type="entry name" value="PST FAMILY PREDICTED COLANIC ACID TRANSPORTER"/>
    <property type="match status" value="1"/>
</dbReference>
<evidence type="ECO:0000256" key="3">
    <source>
        <dbReference type="ARBA" id="ARBA00022692"/>
    </source>
</evidence>
<gene>
    <name evidence="7" type="ORF">MQE35_15235</name>
</gene>
<keyword evidence="5 6" id="KW-0472">Membrane</keyword>
<feature type="transmembrane region" description="Helical" evidence="6">
    <location>
        <begin position="340"/>
        <end position="360"/>
    </location>
</feature>
<feature type="transmembrane region" description="Helical" evidence="6">
    <location>
        <begin position="372"/>
        <end position="392"/>
    </location>
</feature>
<dbReference type="KEGG" id="fbm:MQE35_15235"/>
<keyword evidence="3 6" id="KW-0812">Transmembrane</keyword>
<evidence type="ECO:0000313" key="8">
    <source>
        <dbReference type="Proteomes" id="UP000831290"/>
    </source>
</evidence>
<organism evidence="7 8">
    <name type="scientific">Abyssalbus ytuae</name>
    <dbReference type="NCBI Taxonomy" id="2926907"/>
    <lineage>
        <taxon>Bacteria</taxon>
        <taxon>Pseudomonadati</taxon>
        <taxon>Bacteroidota</taxon>
        <taxon>Flavobacteriia</taxon>
        <taxon>Flavobacteriales</taxon>
        <taxon>Flavobacteriaceae</taxon>
        <taxon>Abyssalbus</taxon>
    </lineage>
</organism>
<evidence type="ECO:0000256" key="1">
    <source>
        <dbReference type="ARBA" id="ARBA00004651"/>
    </source>
</evidence>
<evidence type="ECO:0000256" key="6">
    <source>
        <dbReference type="SAM" id="Phobius"/>
    </source>
</evidence>
<feature type="transmembrane region" description="Helical" evidence="6">
    <location>
        <begin position="184"/>
        <end position="204"/>
    </location>
</feature>